<sequence length="33" mass="3945">MIRNGVMDGLWYNKYRKILGFEGSYNEQYGVNE</sequence>
<evidence type="ECO:0000313" key="1">
    <source>
        <dbReference type="EMBL" id="MDQ0155269.1"/>
    </source>
</evidence>
<gene>
    <name evidence="1" type="ORF">J2S07_001574</name>
</gene>
<name>A0ABT9V2V8_9BACL</name>
<comment type="caution">
    <text evidence="1">The sequence shown here is derived from an EMBL/GenBank/DDBJ whole genome shotgun (WGS) entry which is preliminary data.</text>
</comment>
<proteinExistence type="predicted"/>
<reference evidence="1 2" key="1">
    <citation type="submission" date="2023-07" db="EMBL/GenBank/DDBJ databases">
        <title>Genomic Encyclopedia of Type Strains, Phase IV (KMG-IV): sequencing the most valuable type-strain genomes for metagenomic binning, comparative biology and taxonomic classification.</title>
        <authorList>
            <person name="Goeker M."/>
        </authorList>
    </citation>
    <scope>NUCLEOTIDE SEQUENCE [LARGE SCALE GENOMIC DNA]</scope>
    <source>
        <strain evidence="1 2">DSM 23948</strain>
    </source>
</reference>
<evidence type="ECO:0000313" key="2">
    <source>
        <dbReference type="Proteomes" id="UP001231362"/>
    </source>
</evidence>
<dbReference type="Proteomes" id="UP001231362">
    <property type="component" value="Unassembled WGS sequence"/>
</dbReference>
<accession>A0ABT9V2V8</accession>
<keyword evidence="2" id="KW-1185">Reference proteome</keyword>
<organism evidence="1 2">
    <name type="scientific">Anoxybacillus andreesenii</name>
    <dbReference type="NCBI Taxonomy" id="1325932"/>
    <lineage>
        <taxon>Bacteria</taxon>
        <taxon>Bacillati</taxon>
        <taxon>Bacillota</taxon>
        <taxon>Bacilli</taxon>
        <taxon>Bacillales</taxon>
        <taxon>Anoxybacillaceae</taxon>
        <taxon>Anoxybacillus</taxon>
    </lineage>
</organism>
<protein>
    <submittedName>
        <fullName evidence="1">Uncharacterized protein</fullName>
    </submittedName>
</protein>
<dbReference type="EMBL" id="JAUSTU010000006">
    <property type="protein sequence ID" value="MDQ0155269.1"/>
    <property type="molecule type" value="Genomic_DNA"/>
</dbReference>